<dbReference type="OrthoDB" id="5986054at2759"/>
<sequence>MKTLVITLFPCFLLQMLFTALRDSDCDVNCTNIRRKTLCASDGLSYQTRCDIQRALQCKNWTVGTDHRRPCPILKETGKILEQKKKLMEKRRNMSRNGERLIEYSVLCKTIRRRLENDFERYRKKMLLKTAQERKSLQKYEKGGDAS</sequence>
<protein>
    <recommendedName>
        <fullName evidence="2">Kazal-like domain-containing protein</fullName>
    </recommendedName>
</protein>
<dbReference type="EMBL" id="KQ426786">
    <property type="protein sequence ID" value="KOF67797.1"/>
    <property type="molecule type" value="Genomic_DNA"/>
</dbReference>
<evidence type="ECO:0000259" key="2">
    <source>
        <dbReference type="SMART" id="SM00280"/>
    </source>
</evidence>
<dbReference type="SMART" id="SM00280">
    <property type="entry name" value="KAZAL"/>
    <property type="match status" value="1"/>
</dbReference>
<keyword evidence="1" id="KW-0732">Signal</keyword>
<dbReference type="InterPro" id="IPR036058">
    <property type="entry name" value="Kazal_dom_sf"/>
</dbReference>
<feature type="signal peptide" evidence="1">
    <location>
        <begin position="1"/>
        <end position="26"/>
    </location>
</feature>
<accession>A0A0L8FT05</accession>
<dbReference type="AlphaFoldDB" id="A0A0L8FT05"/>
<reference evidence="3" key="1">
    <citation type="submission" date="2015-07" db="EMBL/GenBank/DDBJ databases">
        <title>MeaNS - Measles Nucleotide Surveillance Program.</title>
        <authorList>
            <person name="Tran T."/>
            <person name="Druce J."/>
        </authorList>
    </citation>
    <scope>NUCLEOTIDE SEQUENCE</scope>
    <source>
        <strain evidence="3">UCB-OBI-ISO-001</strain>
        <tissue evidence="3">Gonad</tissue>
    </source>
</reference>
<name>A0A0L8FT05_OCTBM</name>
<feature type="domain" description="Kazal-like" evidence="2">
    <location>
        <begin position="25"/>
        <end position="71"/>
    </location>
</feature>
<dbReference type="Gene3D" id="3.30.60.30">
    <property type="match status" value="1"/>
</dbReference>
<organism evidence="3">
    <name type="scientific">Octopus bimaculoides</name>
    <name type="common">California two-spotted octopus</name>
    <dbReference type="NCBI Taxonomy" id="37653"/>
    <lineage>
        <taxon>Eukaryota</taxon>
        <taxon>Metazoa</taxon>
        <taxon>Spiralia</taxon>
        <taxon>Lophotrochozoa</taxon>
        <taxon>Mollusca</taxon>
        <taxon>Cephalopoda</taxon>
        <taxon>Coleoidea</taxon>
        <taxon>Octopodiformes</taxon>
        <taxon>Octopoda</taxon>
        <taxon>Incirrata</taxon>
        <taxon>Octopodidae</taxon>
        <taxon>Octopus</taxon>
    </lineage>
</organism>
<feature type="chain" id="PRO_5005582610" description="Kazal-like domain-containing protein" evidence="1">
    <location>
        <begin position="27"/>
        <end position="147"/>
    </location>
</feature>
<gene>
    <name evidence="3" type="ORF">OCBIM_22008830mg</name>
</gene>
<evidence type="ECO:0000256" key="1">
    <source>
        <dbReference type="SAM" id="SignalP"/>
    </source>
</evidence>
<dbReference type="InterPro" id="IPR002350">
    <property type="entry name" value="Kazal_dom"/>
</dbReference>
<proteinExistence type="predicted"/>
<evidence type="ECO:0000313" key="3">
    <source>
        <dbReference type="EMBL" id="KOF67797.1"/>
    </source>
</evidence>
<dbReference type="SUPFAM" id="SSF100895">
    <property type="entry name" value="Kazal-type serine protease inhibitors"/>
    <property type="match status" value="1"/>
</dbReference>